<accession>A0A317EKA1</accession>
<dbReference type="AlphaFoldDB" id="A0A317EKA1"/>
<keyword evidence="2" id="KW-1185">Reference proteome</keyword>
<dbReference type="PANTHER" id="PTHR39456:SF1">
    <property type="entry name" value="METAL-DEPENDENT HYDROLASE"/>
    <property type="match status" value="1"/>
</dbReference>
<protein>
    <submittedName>
        <fullName evidence="1">Metal-dependent hydrolase</fullName>
    </submittedName>
</protein>
<dbReference type="Pfam" id="PF10118">
    <property type="entry name" value="Metal_hydrol"/>
    <property type="match status" value="1"/>
</dbReference>
<reference evidence="1 2" key="1">
    <citation type="submission" date="2018-05" db="EMBL/GenBank/DDBJ databases">
        <title>Zavarzinia sp. HR-AS.</title>
        <authorList>
            <person name="Lee Y."/>
            <person name="Jeon C.O."/>
        </authorList>
    </citation>
    <scope>NUCLEOTIDE SEQUENCE [LARGE SCALE GENOMIC DNA]</scope>
    <source>
        <strain evidence="1 2">HR-AS</strain>
    </source>
</reference>
<name>A0A317EKA1_9PROT</name>
<dbReference type="EMBL" id="QGLE01000001">
    <property type="protein sequence ID" value="PWR25853.1"/>
    <property type="molecule type" value="Genomic_DNA"/>
</dbReference>
<dbReference type="OrthoDB" id="7273156at2"/>
<organism evidence="1 2">
    <name type="scientific">Zavarzinia aquatilis</name>
    <dbReference type="NCBI Taxonomy" id="2211142"/>
    <lineage>
        <taxon>Bacteria</taxon>
        <taxon>Pseudomonadati</taxon>
        <taxon>Pseudomonadota</taxon>
        <taxon>Alphaproteobacteria</taxon>
        <taxon>Rhodospirillales</taxon>
        <taxon>Zavarziniaceae</taxon>
        <taxon>Zavarzinia</taxon>
    </lineage>
</organism>
<gene>
    <name evidence="1" type="ORF">DKG74_02560</name>
</gene>
<proteinExistence type="predicted"/>
<dbReference type="RefSeq" id="WP_109902253.1">
    <property type="nucleotide sequence ID" value="NZ_QGLE01000001.1"/>
</dbReference>
<sequence length="297" mass="34301">MTARAAGQREATTPHGIIVRKIPFAFDEGIEPIWNPAQPEWSHMVNGASLTMPYLEPFLIRTMREAMALVDDPGLKEDARGFIGQEGQHFQNHRRYNEMLKARGYADLAAVEDEMEADYIRFQKKSLRWRLAYSAGFETMTVGLTEWLIGNRRAFFADADPSVTSLVLWHMVEETEHKTAAFDLYQAVFGDYWPRVWGVFCGSLHVIKYSRKAYILMLERDGRWRNPRSRLRVWRRAADMLWNVGKVLVGSMLPGHHPSRVTDPDWVRQWADAYAGLPENHIPLLDTRDPEIPARFA</sequence>
<dbReference type="Proteomes" id="UP000245461">
    <property type="component" value="Unassembled WGS sequence"/>
</dbReference>
<evidence type="ECO:0000313" key="1">
    <source>
        <dbReference type="EMBL" id="PWR25853.1"/>
    </source>
</evidence>
<keyword evidence="1" id="KW-0378">Hydrolase</keyword>
<dbReference type="PIRSF" id="PIRSF007580">
    <property type="entry name" value="UCP07580"/>
    <property type="match status" value="1"/>
</dbReference>
<dbReference type="GO" id="GO:0016787">
    <property type="term" value="F:hydrolase activity"/>
    <property type="evidence" value="ECO:0007669"/>
    <property type="project" value="UniProtKB-KW"/>
</dbReference>
<comment type="caution">
    <text evidence="1">The sequence shown here is derived from an EMBL/GenBank/DDBJ whole genome shotgun (WGS) entry which is preliminary data.</text>
</comment>
<dbReference type="InterPro" id="IPR016516">
    <property type="entry name" value="UCP07580"/>
</dbReference>
<dbReference type="PANTHER" id="PTHR39456">
    <property type="entry name" value="METAL-DEPENDENT HYDROLASE"/>
    <property type="match status" value="1"/>
</dbReference>
<evidence type="ECO:0000313" key="2">
    <source>
        <dbReference type="Proteomes" id="UP000245461"/>
    </source>
</evidence>